<keyword evidence="3 4" id="KW-0067">ATP-binding</keyword>
<evidence type="ECO:0000256" key="3">
    <source>
        <dbReference type="ARBA" id="ARBA00022840"/>
    </source>
</evidence>
<dbReference type="EC" id="3.6.4.13" evidence="4"/>
<dbReference type="InterPro" id="IPR014001">
    <property type="entry name" value="Helicase_ATP-bd"/>
</dbReference>
<gene>
    <name evidence="6" type="ORF">SVUK_LOCUS17088</name>
</gene>
<protein>
    <recommendedName>
        <fullName evidence="4">ATP-dependent RNA helicase</fullName>
        <ecNumber evidence="4">3.6.4.13</ecNumber>
    </recommendedName>
</protein>
<reference evidence="6 7" key="1">
    <citation type="submission" date="2018-11" db="EMBL/GenBank/DDBJ databases">
        <authorList>
            <consortium name="Pathogen Informatics"/>
        </authorList>
    </citation>
    <scope>NUCLEOTIDE SEQUENCE [LARGE SCALE GENOMIC DNA]</scope>
</reference>
<dbReference type="GO" id="GO:0003724">
    <property type="term" value="F:RNA helicase activity"/>
    <property type="evidence" value="ECO:0007669"/>
    <property type="project" value="UniProtKB-EC"/>
</dbReference>
<dbReference type="Gene3D" id="3.40.50.300">
    <property type="entry name" value="P-loop containing nucleotide triphosphate hydrolases"/>
    <property type="match status" value="2"/>
</dbReference>
<dbReference type="GO" id="GO:0005524">
    <property type="term" value="F:ATP binding"/>
    <property type="evidence" value="ECO:0007669"/>
    <property type="project" value="UniProtKB-UniRule"/>
</dbReference>
<keyword evidence="7" id="KW-1185">Reference proteome</keyword>
<dbReference type="InterPro" id="IPR027417">
    <property type="entry name" value="P-loop_NTPase"/>
</dbReference>
<dbReference type="Pfam" id="PF00270">
    <property type="entry name" value="DEAD"/>
    <property type="match status" value="2"/>
</dbReference>
<keyword evidence="4" id="KW-0347">Helicase</keyword>
<dbReference type="EMBL" id="UYYB01115994">
    <property type="protein sequence ID" value="VDM82090.1"/>
    <property type="molecule type" value="Genomic_DNA"/>
</dbReference>
<organism evidence="6 7">
    <name type="scientific">Strongylus vulgaris</name>
    <name type="common">Blood worm</name>
    <dbReference type="NCBI Taxonomy" id="40348"/>
    <lineage>
        <taxon>Eukaryota</taxon>
        <taxon>Metazoa</taxon>
        <taxon>Ecdysozoa</taxon>
        <taxon>Nematoda</taxon>
        <taxon>Chromadorea</taxon>
        <taxon>Rhabditida</taxon>
        <taxon>Rhabditina</taxon>
        <taxon>Rhabditomorpha</taxon>
        <taxon>Strongyloidea</taxon>
        <taxon>Strongylidae</taxon>
        <taxon>Strongylus</taxon>
    </lineage>
</organism>
<dbReference type="GO" id="GO:0003723">
    <property type="term" value="F:RNA binding"/>
    <property type="evidence" value="ECO:0007669"/>
    <property type="project" value="UniProtKB-UniRule"/>
</dbReference>
<dbReference type="InterPro" id="IPR011545">
    <property type="entry name" value="DEAD/DEAH_box_helicase_dom"/>
</dbReference>
<sequence length="195" mass="21515">MIQAGREFLSHHDVVVESPTGSGKTLAYLLPTFAILNKRGKFGKHEFGAVILSPSRELSSQIASVAKPFAEELGYSIAVTVGGTKVEQNLKKLKSLGGNILIATPGRLFQLLSLDKDGSLKRSLRTVEVLIVDEADRFHETQFEIQGNILIATPGRLFQLLSLDKDGSLKRSLRTVEVLIVDEADRFHETQFEIQ</sequence>
<evidence type="ECO:0000256" key="4">
    <source>
        <dbReference type="RuleBase" id="RU365068"/>
    </source>
</evidence>
<evidence type="ECO:0000313" key="6">
    <source>
        <dbReference type="EMBL" id="VDM82090.1"/>
    </source>
</evidence>
<feature type="domain" description="Helicase ATP-binding" evidence="5">
    <location>
        <begin position="5"/>
        <end position="172"/>
    </location>
</feature>
<dbReference type="PANTHER" id="PTHR24031">
    <property type="entry name" value="RNA HELICASE"/>
    <property type="match status" value="1"/>
</dbReference>
<evidence type="ECO:0000256" key="2">
    <source>
        <dbReference type="ARBA" id="ARBA00022801"/>
    </source>
</evidence>
<evidence type="ECO:0000259" key="5">
    <source>
        <dbReference type="PROSITE" id="PS51192"/>
    </source>
</evidence>
<dbReference type="SMART" id="SM00487">
    <property type="entry name" value="DEXDc"/>
    <property type="match status" value="1"/>
</dbReference>
<dbReference type="OrthoDB" id="7396459at2759"/>
<keyword evidence="4" id="KW-0694">RNA-binding</keyword>
<evidence type="ECO:0000313" key="7">
    <source>
        <dbReference type="Proteomes" id="UP000270094"/>
    </source>
</evidence>
<dbReference type="SUPFAM" id="SSF52540">
    <property type="entry name" value="P-loop containing nucleoside triphosphate hydrolases"/>
    <property type="match status" value="2"/>
</dbReference>
<comment type="similarity">
    <text evidence="4">Belongs to the DEAD box helicase family.</text>
</comment>
<evidence type="ECO:0000256" key="1">
    <source>
        <dbReference type="ARBA" id="ARBA00022741"/>
    </source>
</evidence>
<keyword evidence="1 4" id="KW-0547">Nucleotide-binding</keyword>
<dbReference type="Proteomes" id="UP000270094">
    <property type="component" value="Unassembled WGS sequence"/>
</dbReference>
<dbReference type="PROSITE" id="PS51192">
    <property type="entry name" value="HELICASE_ATP_BIND_1"/>
    <property type="match status" value="1"/>
</dbReference>
<comment type="domain">
    <text evidence="4">The Q motif is unique to and characteristic of the DEAD box family of RNA helicases and controls ATP binding and hydrolysis.</text>
</comment>
<name>A0A3P7J9C2_STRVU</name>
<accession>A0A3P7J9C2</accession>
<keyword evidence="2 4" id="KW-0378">Hydrolase</keyword>
<comment type="catalytic activity">
    <reaction evidence="4">
        <text>ATP + H2O = ADP + phosphate + H(+)</text>
        <dbReference type="Rhea" id="RHEA:13065"/>
        <dbReference type="ChEBI" id="CHEBI:15377"/>
        <dbReference type="ChEBI" id="CHEBI:15378"/>
        <dbReference type="ChEBI" id="CHEBI:30616"/>
        <dbReference type="ChEBI" id="CHEBI:43474"/>
        <dbReference type="ChEBI" id="CHEBI:456216"/>
        <dbReference type="EC" id="3.6.4.13"/>
    </reaction>
</comment>
<comment type="function">
    <text evidence="4">RNA helicase.</text>
</comment>
<proteinExistence type="inferred from homology"/>
<dbReference type="AlphaFoldDB" id="A0A3P7J9C2"/>
<dbReference type="GO" id="GO:0016787">
    <property type="term" value="F:hydrolase activity"/>
    <property type="evidence" value="ECO:0007669"/>
    <property type="project" value="UniProtKB-KW"/>
</dbReference>